<dbReference type="PROSITE" id="PS50930">
    <property type="entry name" value="HTH_LYTTR"/>
    <property type="match status" value="1"/>
</dbReference>
<dbReference type="GO" id="GO:0000156">
    <property type="term" value="F:phosphorelay response regulator activity"/>
    <property type="evidence" value="ECO:0007669"/>
    <property type="project" value="InterPro"/>
</dbReference>
<gene>
    <name evidence="4" type="ORF">GWK10_01580</name>
</gene>
<keyword evidence="1" id="KW-0597">Phosphoprotein</keyword>
<dbReference type="Gene3D" id="3.40.50.2300">
    <property type="match status" value="1"/>
</dbReference>
<feature type="modified residue" description="4-aspartylphosphate" evidence="1">
    <location>
        <position position="58"/>
    </location>
</feature>
<feature type="domain" description="Response regulatory" evidence="2">
    <location>
        <begin position="6"/>
        <end position="119"/>
    </location>
</feature>
<reference evidence="4 5" key="1">
    <citation type="submission" date="2020-01" db="EMBL/GenBank/DDBJ databases">
        <title>Spongiivirga citrea KCTC 32990T.</title>
        <authorList>
            <person name="Wang G."/>
        </authorList>
    </citation>
    <scope>NUCLEOTIDE SEQUENCE [LARGE SCALE GENOMIC DNA]</scope>
    <source>
        <strain evidence="4 5">KCTC 32990</strain>
    </source>
</reference>
<evidence type="ECO:0000313" key="5">
    <source>
        <dbReference type="Proteomes" id="UP000474296"/>
    </source>
</evidence>
<name>A0A6M0CKA7_9FLAO</name>
<feature type="domain" description="HTH LytTR-type" evidence="3">
    <location>
        <begin position="147"/>
        <end position="249"/>
    </location>
</feature>
<dbReference type="RefSeq" id="WP_164029142.1">
    <property type="nucleotide sequence ID" value="NZ_JAABOQ010000001.1"/>
</dbReference>
<dbReference type="InterPro" id="IPR046947">
    <property type="entry name" value="LytR-like"/>
</dbReference>
<accession>A0A6M0CKA7</accession>
<dbReference type="PANTHER" id="PTHR37299:SF1">
    <property type="entry name" value="STAGE 0 SPORULATION PROTEIN A HOMOLOG"/>
    <property type="match status" value="1"/>
</dbReference>
<dbReference type="EMBL" id="JAABOQ010000001">
    <property type="protein sequence ID" value="NER15877.1"/>
    <property type="molecule type" value="Genomic_DNA"/>
</dbReference>
<sequence>MKKSMSCIIIEDDVSAASMAQEIITTNFNEISIASIIPDIQSAYIQLKQEQPDFVILDVNLKDGNAFDLLKQLDAINFKIIFTTSFDKYAVQAFKFSALDYLLKPYIPSDLVTAVEKVIADLDRTTQTNQLDAFYHNVNTSNIDKKLVLKNLDAIYVVLVNDVIYVESDNNYSKFYLNDERKILVSKTLKTFEEQLKESRFLRVHQRFLINLDHIQAYHKKTDMLLLSGNREIPVSQSKKAILTRFLDQLS</sequence>
<comment type="caution">
    <text evidence="4">The sequence shown here is derived from an EMBL/GenBank/DDBJ whole genome shotgun (WGS) entry which is preliminary data.</text>
</comment>
<dbReference type="Pfam" id="PF04397">
    <property type="entry name" value="LytTR"/>
    <property type="match status" value="1"/>
</dbReference>
<organism evidence="4 5">
    <name type="scientific">Spongiivirga citrea</name>
    <dbReference type="NCBI Taxonomy" id="1481457"/>
    <lineage>
        <taxon>Bacteria</taxon>
        <taxon>Pseudomonadati</taxon>
        <taxon>Bacteroidota</taxon>
        <taxon>Flavobacteriia</taxon>
        <taxon>Flavobacteriales</taxon>
        <taxon>Flavobacteriaceae</taxon>
        <taxon>Spongiivirga</taxon>
    </lineage>
</organism>
<dbReference type="PANTHER" id="PTHR37299">
    <property type="entry name" value="TRANSCRIPTIONAL REGULATOR-RELATED"/>
    <property type="match status" value="1"/>
</dbReference>
<keyword evidence="5" id="KW-1185">Reference proteome</keyword>
<dbReference type="PROSITE" id="PS50110">
    <property type="entry name" value="RESPONSE_REGULATORY"/>
    <property type="match status" value="1"/>
</dbReference>
<proteinExistence type="predicted"/>
<dbReference type="Gene3D" id="2.40.50.1020">
    <property type="entry name" value="LytTr DNA-binding domain"/>
    <property type="match status" value="1"/>
</dbReference>
<dbReference type="GO" id="GO:0003677">
    <property type="term" value="F:DNA binding"/>
    <property type="evidence" value="ECO:0007669"/>
    <property type="project" value="InterPro"/>
</dbReference>
<dbReference type="SMART" id="SM00850">
    <property type="entry name" value="LytTR"/>
    <property type="match status" value="1"/>
</dbReference>
<evidence type="ECO:0000313" key="4">
    <source>
        <dbReference type="EMBL" id="NER15877.1"/>
    </source>
</evidence>
<dbReference type="AlphaFoldDB" id="A0A6M0CKA7"/>
<dbReference type="InterPro" id="IPR007492">
    <property type="entry name" value="LytTR_DNA-bd_dom"/>
</dbReference>
<dbReference type="InterPro" id="IPR001789">
    <property type="entry name" value="Sig_transdc_resp-reg_receiver"/>
</dbReference>
<protein>
    <submittedName>
        <fullName evidence="4">Response regulator</fullName>
    </submittedName>
</protein>
<dbReference type="Pfam" id="PF00072">
    <property type="entry name" value="Response_reg"/>
    <property type="match status" value="1"/>
</dbReference>
<dbReference type="InterPro" id="IPR011006">
    <property type="entry name" value="CheY-like_superfamily"/>
</dbReference>
<dbReference type="SMART" id="SM00448">
    <property type="entry name" value="REC"/>
    <property type="match status" value="1"/>
</dbReference>
<evidence type="ECO:0000259" key="2">
    <source>
        <dbReference type="PROSITE" id="PS50110"/>
    </source>
</evidence>
<evidence type="ECO:0000259" key="3">
    <source>
        <dbReference type="PROSITE" id="PS50930"/>
    </source>
</evidence>
<evidence type="ECO:0000256" key="1">
    <source>
        <dbReference type="PROSITE-ProRule" id="PRU00169"/>
    </source>
</evidence>
<dbReference type="SUPFAM" id="SSF52172">
    <property type="entry name" value="CheY-like"/>
    <property type="match status" value="1"/>
</dbReference>
<dbReference type="Proteomes" id="UP000474296">
    <property type="component" value="Unassembled WGS sequence"/>
</dbReference>